<dbReference type="EMBL" id="OU900097">
    <property type="protein sequence ID" value="CAG9861338.1"/>
    <property type="molecule type" value="Genomic_DNA"/>
</dbReference>
<evidence type="ECO:0000256" key="1">
    <source>
        <dbReference type="SAM" id="MobiDB-lite"/>
    </source>
</evidence>
<dbReference type="AlphaFoldDB" id="A0A9N9TT73"/>
<sequence>MTTLVKLLYLNPSAISLISSIEVTFSSAKNSTTSSQNSRKSVQIAVGECTTHVVFISFGFAGKFVCGKIEKYHVEALEYGQHRANVDRRHFLQHPSDLPVSHRHVRHYMHHIIGNALRLDVPFATVPHRRLLQIPHLQHRGLLAGGHPPGGHHPRRRHRRPAHRHPRPQEDHPHHRRAALDRLDHHRLRPQLGRPLRRPLRRRHLQRTVLLHRAHVPRRNRRTQNQRIGDIVVSGLRGGGRAVHQSAGVRIPHRHGGVHSELAASDPLPHVHLDAGEPLVPAAEEQARQGHQGVEPAAREERGRRRAGEDHQELGGEQRGGVRHLGFGARQDQQEGDFHRIRFEDGAAMLRRHRFDLLLQNNLPREREHPVLGRFGYNLLLLATAGVHIGYIPSGRLRQETFTSSIDYRKRPDVALDVRVPLLQGLHRRRDDRRQGHTFGVAVPQRDLLQHRHPHRAVADDGRGVFEEDQGQGAVHRYDLLQPAGDAVRQGVLRHQGGVRIVRAVPGVLGAGVREHILRGVRHTGDEGAEFGGDTGEPEGRQPVLGDHGE</sequence>
<feature type="compositionally biased region" description="Basic and acidic residues" evidence="1">
    <location>
        <begin position="297"/>
        <end position="316"/>
    </location>
</feature>
<dbReference type="Proteomes" id="UP001153712">
    <property type="component" value="Chromosome 4"/>
</dbReference>
<accession>A0A9N9TT73</accession>
<organism evidence="2 3">
    <name type="scientific">Phyllotreta striolata</name>
    <name type="common">Striped flea beetle</name>
    <name type="synonym">Crioceris striolata</name>
    <dbReference type="NCBI Taxonomy" id="444603"/>
    <lineage>
        <taxon>Eukaryota</taxon>
        <taxon>Metazoa</taxon>
        <taxon>Ecdysozoa</taxon>
        <taxon>Arthropoda</taxon>
        <taxon>Hexapoda</taxon>
        <taxon>Insecta</taxon>
        <taxon>Pterygota</taxon>
        <taxon>Neoptera</taxon>
        <taxon>Endopterygota</taxon>
        <taxon>Coleoptera</taxon>
        <taxon>Polyphaga</taxon>
        <taxon>Cucujiformia</taxon>
        <taxon>Chrysomeloidea</taxon>
        <taxon>Chrysomelidae</taxon>
        <taxon>Galerucinae</taxon>
        <taxon>Alticini</taxon>
        <taxon>Phyllotreta</taxon>
    </lineage>
</organism>
<feature type="region of interest" description="Disordered" evidence="1">
    <location>
        <begin position="285"/>
        <end position="323"/>
    </location>
</feature>
<feature type="compositionally biased region" description="Basic residues" evidence="1">
    <location>
        <begin position="150"/>
        <end position="166"/>
    </location>
</feature>
<gene>
    <name evidence="2" type="ORF">PHYEVI_LOCUS7680</name>
</gene>
<feature type="region of interest" description="Disordered" evidence="1">
    <location>
        <begin position="524"/>
        <end position="550"/>
    </location>
</feature>
<reference evidence="2" key="1">
    <citation type="submission" date="2022-01" db="EMBL/GenBank/DDBJ databases">
        <authorList>
            <person name="King R."/>
        </authorList>
    </citation>
    <scope>NUCLEOTIDE SEQUENCE</scope>
</reference>
<keyword evidence="3" id="KW-1185">Reference proteome</keyword>
<feature type="region of interest" description="Disordered" evidence="1">
    <location>
        <begin position="141"/>
        <end position="175"/>
    </location>
</feature>
<proteinExistence type="predicted"/>
<evidence type="ECO:0000313" key="3">
    <source>
        <dbReference type="Proteomes" id="UP001153712"/>
    </source>
</evidence>
<name>A0A9N9TT73_PHYSR</name>
<evidence type="ECO:0000313" key="2">
    <source>
        <dbReference type="EMBL" id="CAG9861338.1"/>
    </source>
</evidence>
<protein>
    <submittedName>
        <fullName evidence="2">Uncharacterized protein</fullName>
    </submittedName>
</protein>